<name>A0A0B1PD16_UNCNE</name>
<dbReference type="Proteomes" id="UP000030854">
    <property type="component" value="Unassembled WGS sequence"/>
</dbReference>
<protein>
    <submittedName>
        <fullName evidence="2">Uncharacterized protein</fullName>
    </submittedName>
</protein>
<feature type="region of interest" description="Disordered" evidence="1">
    <location>
        <begin position="28"/>
        <end position="51"/>
    </location>
</feature>
<comment type="caution">
    <text evidence="2">The sequence shown here is derived from an EMBL/GenBank/DDBJ whole genome shotgun (WGS) entry which is preliminary data.</text>
</comment>
<accession>A0A0B1PD16</accession>
<gene>
    <name evidence="2" type="ORF">EV44_g1733</name>
</gene>
<dbReference type="HOGENOM" id="CLU_1116451_0_0_1"/>
<evidence type="ECO:0000313" key="2">
    <source>
        <dbReference type="EMBL" id="KHJ34564.1"/>
    </source>
</evidence>
<sequence length="249" mass="29332">MNKILSINDVYVNTKVVDELENINNRFDDTEAETSPTESHSDHQYHYSNDDYGIDNDRRDCHIWSGEYKSMFDTSHIERLRVLPEEIKDQFHLFDCNADYEITKHLSKSIIDLVPATSEINDKASKTNYYKSMEDDENRTLNLIDQYSPRLNDSSECQRNSFEVEYYPPTSMDYYFQEFNDGINQLTRWSVRMKELISLDPKEFKTALESFRDQTGENPLRIWTVKANAVIGLMRDIQYDMESGNYGLD</sequence>
<reference evidence="2 3" key="1">
    <citation type="journal article" date="2014" name="BMC Genomics">
        <title>Adaptive genomic structural variation in the grape powdery mildew pathogen, Erysiphe necator.</title>
        <authorList>
            <person name="Jones L."/>
            <person name="Riaz S."/>
            <person name="Morales-Cruz A."/>
            <person name="Amrine K.C."/>
            <person name="McGuire B."/>
            <person name="Gubler W.D."/>
            <person name="Walker M.A."/>
            <person name="Cantu D."/>
        </authorList>
    </citation>
    <scope>NUCLEOTIDE SEQUENCE [LARGE SCALE GENOMIC DNA]</scope>
    <source>
        <strain evidence="3">c</strain>
    </source>
</reference>
<dbReference type="AlphaFoldDB" id="A0A0B1PD16"/>
<feature type="compositionally biased region" description="Basic and acidic residues" evidence="1">
    <location>
        <begin position="39"/>
        <end position="51"/>
    </location>
</feature>
<dbReference type="EMBL" id="JNVN01000818">
    <property type="protein sequence ID" value="KHJ34564.1"/>
    <property type="molecule type" value="Genomic_DNA"/>
</dbReference>
<organism evidence="2 3">
    <name type="scientific">Uncinula necator</name>
    <name type="common">Grape powdery mildew</name>
    <dbReference type="NCBI Taxonomy" id="52586"/>
    <lineage>
        <taxon>Eukaryota</taxon>
        <taxon>Fungi</taxon>
        <taxon>Dikarya</taxon>
        <taxon>Ascomycota</taxon>
        <taxon>Pezizomycotina</taxon>
        <taxon>Leotiomycetes</taxon>
        <taxon>Erysiphales</taxon>
        <taxon>Erysiphaceae</taxon>
        <taxon>Erysiphe</taxon>
    </lineage>
</organism>
<evidence type="ECO:0000313" key="3">
    <source>
        <dbReference type="Proteomes" id="UP000030854"/>
    </source>
</evidence>
<evidence type="ECO:0000256" key="1">
    <source>
        <dbReference type="SAM" id="MobiDB-lite"/>
    </source>
</evidence>
<keyword evidence="3" id="KW-1185">Reference proteome</keyword>
<proteinExistence type="predicted"/>